<reference evidence="1" key="1">
    <citation type="submission" date="2023-10" db="EMBL/GenBank/DDBJ databases">
        <title>Genome assembly of Pristionchus species.</title>
        <authorList>
            <person name="Yoshida K."/>
            <person name="Sommer R.J."/>
        </authorList>
    </citation>
    <scope>NUCLEOTIDE SEQUENCE</scope>
    <source>
        <strain evidence="1">RS0144</strain>
    </source>
</reference>
<sequence>VALASANPTPQPCSCESSGKEFTDLIFNCPIDTFCSGSLVAGSCGKVCPTSGSFHSSPNEPWDSSIVIGTHTCVGSNFDVDNGGSVLCTYSTPSRVLSTSNTCNFPAFNCSGCDSTQLRYFDDDADYNQINCESGLVQFEYSDNTSDEGYSTNIQKSTCAVTPNAASYDKIVTAISCKTRAYEVDGCLQSVGSPAGLTGHCKFGLCWLYCADNTKQLSFIQAEDGVGPRVDADFLGCEASFAMYGQYSAFHAECN</sequence>
<feature type="non-terminal residue" evidence="1">
    <location>
        <position position="1"/>
    </location>
</feature>
<name>A0AAV5TZ49_9BILA</name>
<keyword evidence="2" id="KW-1185">Reference proteome</keyword>
<organism evidence="1 2">
    <name type="scientific">Pristionchus entomophagus</name>
    <dbReference type="NCBI Taxonomy" id="358040"/>
    <lineage>
        <taxon>Eukaryota</taxon>
        <taxon>Metazoa</taxon>
        <taxon>Ecdysozoa</taxon>
        <taxon>Nematoda</taxon>
        <taxon>Chromadorea</taxon>
        <taxon>Rhabditida</taxon>
        <taxon>Rhabditina</taxon>
        <taxon>Diplogasteromorpha</taxon>
        <taxon>Diplogasteroidea</taxon>
        <taxon>Neodiplogasteridae</taxon>
        <taxon>Pristionchus</taxon>
    </lineage>
</organism>
<evidence type="ECO:0000313" key="2">
    <source>
        <dbReference type="Proteomes" id="UP001432027"/>
    </source>
</evidence>
<comment type="caution">
    <text evidence="1">The sequence shown here is derived from an EMBL/GenBank/DDBJ whole genome shotgun (WGS) entry which is preliminary data.</text>
</comment>
<protein>
    <submittedName>
        <fullName evidence="1">Uncharacterized protein</fullName>
    </submittedName>
</protein>
<dbReference type="AlphaFoldDB" id="A0AAV5TZ49"/>
<proteinExistence type="predicted"/>
<gene>
    <name evidence="1" type="ORF">PENTCL1PPCAC_21700</name>
</gene>
<dbReference type="Proteomes" id="UP001432027">
    <property type="component" value="Unassembled WGS sequence"/>
</dbReference>
<accession>A0AAV5TZ49</accession>
<evidence type="ECO:0000313" key="1">
    <source>
        <dbReference type="EMBL" id="GMS99525.1"/>
    </source>
</evidence>
<dbReference type="EMBL" id="BTSX01000005">
    <property type="protein sequence ID" value="GMS99525.1"/>
    <property type="molecule type" value="Genomic_DNA"/>
</dbReference>